<accession>A0A1E7QK14</accession>
<dbReference type="Proteomes" id="UP000175679">
    <property type="component" value="Unassembled WGS sequence"/>
</dbReference>
<evidence type="ECO:0000256" key="1">
    <source>
        <dbReference type="SAM" id="MobiDB-lite"/>
    </source>
</evidence>
<comment type="caution">
    <text evidence="2">The sequence shown here is derived from an EMBL/GenBank/DDBJ whole genome shotgun (WGS) entry which is preliminary data.</text>
</comment>
<dbReference type="RefSeq" id="WP_070064981.1">
    <property type="nucleotide sequence ID" value="NZ_MJMG01000005.1"/>
</dbReference>
<gene>
    <name evidence="2" type="ORF">BIY23_02160</name>
</gene>
<evidence type="ECO:0000313" key="2">
    <source>
        <dbReference type="EMBL" id="OEY86812.1"/>
    </source>
</evidence>
<organism evidence="2 3">
    <name type="scientific">Wolbachia pipientis</name>
    <dbReference type="NCBI Taxonomy" id="955"/>
    <lineage>
        <taxon>Bacteria</taxon>
        <taxon>Pseudomonadati</taxon>
        <taxon>Pseudomonadota</taxon>
        <taxon>Alphaproteobacteria</taxon>
        <taxon>Rickettsiales</taxon>
        <taxon>Anaplasmataceae</taxon>
        <taxon>Wolbachieae</taxon>
        <taxon>Wolbachia</taxon>
    </lineage>
</organism>
<name>A0A1E7QK14_WOLPI</name>
<dbReference type="EMBL" id="MJMG01000005">
    <property type="protein sequence ID" value="OEY86812.1"/>
    <property type="molecule type" value="Genomic_DNA"/>
</dbReference>
<sequence>MITEREKLYLLLDAFNAENTIVGNNITNFKYEDGNIVMDLSLETNIPKLISFLNRIGPRHIECYYAKGGGQSFNFGHFPFIDFNECIINNNQFKIPYSAKVLHNLKSIMAHAFVKSIEVELQEDIHSFPTNEHIMRIKCANNNIAREYKKAVYQEAHMYDNSLTSDDVCATINGNEFYIKDFFTIDFTQNLCGNKMLAAFTARSEKYMGEFCKFIYLLTGIRISDLCQARYSKGTNGYDLLIPLINNTRYINADELRIIRYALEDLGLIDKELDLINYLDIRYVKRSALTDGIHDGVPCIDKIAGMSTFVRIFIRYSVMQNDGPMLEPTRAIVRRSEQVKEYRAQCVNMDQSVNDSGFGSPGTSHKETQSTIGASSTDDVHVKFVRLSISDETSGSTPSSYVTQPRAQAQENWCSIL</sequence>
<evidence type="ECO:0000313" key="3">
    <source>
        <dbReference type="Proteomes" id="UP000175679"/>
    </source>
</evidence>
<proteinExistence type="predicted"/>
<reference evidence="2 3" key="1">
    <citation type="submission" date="2016-09" db="EMBL/GenBank/DDBJ databases">
        <title>Genomic evidence for plant-parasitic nematodes as the earliest Wolbachia hosts.</title>
        <authorList>
            <person name="Brown A.M."/>
            <person name="Wasala S.K."/>
            <person name="Howe D.K."/>
            <person name="Peetz A.B."/>
            <person name="Zasada I.A."/>
            <person name="Denver D.R."/>
        </authorList>
    </citation>
    <scope>NUCLEOTIDE SEQUENCE [LARGE SCALE GENOMIC DNA]</scope>
    <source>
        <strain evidence="3">wPpe</strain>
    </source>
</reference>
<feature type="region of interest" description="Disordered" evidence="1">
    <location>
        <begin position="353"/>
        <end position="375"/>
    </location>
</feature>
<protein>
    <submittedName>
        <fullName evidence="2">Uncharacterized protein</fullName>
    </submittedName>
</protein>
<dbReference type="AlphaFoldDB" id="A0A1E7QK14"/>
<keyword evidence="3" id="KW-1185">Reference proteome</keyword>